<evidence type="ECO:0000256" key="4">
    <source>
        <dbReference type="ARBA" id="ARBA00022475"/>
    </source>
</evidence>
<keyword evidence="3" id="KW-0050">Antiport</keyword>
<dbReference type="InterPro" id="IPR006037">
    <property type="entry name" value="RCK_C"/>
</dbReference>
<comment type="subcellular location">
    <subcellularLocation>
        <location evidence="1">Cell membrane</location>
        <topology evidence="1">Multi-pass membrane protein</topology>
    </subcellularLocation>
</comment>
<dbReference type="Pfam" id="PF02080">
    <property type="entry name" value="TrkA_C"/>
    <property type="match status" value="1"/>
</dbReference>
<dbReference type="EMBL" id="JAVDQA010000001">
    <property type="protein sequence ID" value="MDR6299859.1"/>
    <property type="molecule type" value="Genomic_DNA"/>
</dbReference>
<keyword evidence="4" id="KW-1003">Cell membrane</keyword>
<dbReference type="InterPro" id="IPR006153">
    <property type="entry name" value="Cation/H_exchanger_TM"/>
</dbReference>
<evidence type="ECO:0000256" key="5">
    <source>
        <dbReference type="ARBA" id="ARBA00022538"/>
    </source>
</evidence>
<evidence type="ECO:0000256" key="8">
    <source>
        <dbReference type="ARBA" id="ARBA00023065"/>
    </source>
</evidence>
<keyword evidence="7 10" id="KW-1133">Transmembrane helix</keyword>
<evidence type="ECO:0000256" key="3">
    <source>
        <dbReference type="ARBA" id="ARBA00022449"/>
    </source>
</evidence>
<protein>
    <submittedName>
        <fullName evidence="12">Cell volume regulation protein A</fullName>
    </submittedName>
</protein>
<evidence type="ECO:0000256" key="6">
    <source>
        <dbReference type="ARBA" id="ARBA00022692"/>
    </source>
</evidence>
<comment type="caution">
    <text evidence="12">The sequence shown here is derived from an EMBL/GenBank/DDBJ whole genome shotgun (WGS) entry which is preliminary data.</text>
</comment>
<evidence type="ECO:0000259" key="11">
    <source>
        <dbReference type="PROSITE" id="PS51202"/>
    </source>
</evidence>
<evidence type="ECO:0000256" key="9">
    <source>
        <dbReference type="ARBA" id="ARBA00023136"/>
    </source>
</evidence>
<accession>A0ABU1K2M2</accession>
<dbReference type="RefSeq" id="WP_309726843.1">
    <property type="nucleotide sequence ID" value="NZ_JAVDQA010000001.1"/>
</dbReference>
<keyword evidence="5" id="KW-0630">Potassium</keyword>
<dbReference type="PANTHER" id="PTHR32507">
    <property type="entry name" value="NA(+)/H(+) ANTIPORTER 1"/>
    <property type="match status" value="1"/>
</dbReference>
<proteinExistence type="predicted"/>
<reference evidence="12 13" key="1">
    <citation type="submission" date="2023-07" db="EMBL/GenBank/DDBJ databases">
        <title>Genomic Encyclopedia of Type Strains, Phase IV (KMG-IV): sequencing the most valuable type-strain genomes for metagenomic binning, comparative biology and taxonomic classification.</title>
        <authorList>
            <person name="Goeker M."/>
        </authorList>
    </citation>
    <scope>NUCLEOTIDE SEQUENCE [LARGE SCALE GENOMIC DNA]</scope>
    <source>
        <strain evidence="12 13">DSM 102814</strain>
    </source>
</reference>
<gene>
    <name evidence="12" type="ORF">GGR31_000475</name>
</gene>
<feature type="transmembrane region" description="Helical" evidence="10">
    <location>
        <begin position="231"/>
        <end position="257"/>
    </location>
</feature>
<evidence type="ECO:0000313" key="12">
    <source>
        <dbReference type="EMBL" id="MDR6299859.1"/>
    </source>
</evidence>
<feature type="transmembrane region" description="Helical" evidence="10">
    <location>
        <begin position="302"/>
        <end position="324"/>
    </location>
</feature>
<feature type="transmembrane region" description="Helical" evidence="10">
    <location>
        <begin position="189"/>
        <end position="211"/>
    </location>
</feature>
<feature type="transmembrane region" description="Helical" evidence="10">
    <location>
        <begin position="336"/>
        <end position="355"/>
    </location>
</feature>
<dbReference type="SUPFAM" id="SSF116726">
    <property type="entry name" value="TrkA C-terminal domain-like"/>
    <property type="match status" value="1"/>
</dbReference>
<keyword evidence="5" id="KW-0633">Potassium transport</keyword>
<feature type="transmembrane region" description="Helical" evidence="10">
    <location>
        <begin position="361"/>
        <end position="382"/>
    </location>
</feature>
<feature type="domain" description="RCK C-terminal" evidence="11">
    <location>
        <begin position="401"/>
        <end position="483"/>
    </location>
</feature>
<dbReference type="PANTHER" id="PTHR32507:SF7">
    <property type="entry name" value="K(+)_H(+) ANTIPORTER NHAP2"/>
    <property type="match status" value="1"/>
</dbReference>
<evidence type="ECO:0000256" key="7">
    <source>
        <dbReference type="ARBA" id="ARBA00022989"/>
    </source>
</evidence>
<sequence>MNLAFIILIGSFLLLISILAGKTSYRFGVPTLVLFLAVGMLAGSEGLLGINFDSPLAAQFVGIIALNVILFSGGLDTRWNAVKPVLYKGGILATLGVFITAGTVGIFTYYLLDFTLAESFLLGAIISSTDAAAVFSILRSNNVNLKGGIRPLLELESGSNDPMAYFLTTLLTGIVLVNEFNVIDSILELVLQISIGAVLGFGLGKLSKLLINRIALDFEGLYPVLGISLSFIIYSLTEVLSGNGFLAVYISSVLLGNSKLIRKNSLREFFDGFAWLMQIILFLTLGLLVFPSHIIPVALTGLFIALFLILVARPLSVFISLAFFKVPVKNKLFISWVGLRGAVPIVFATFPMVAGLEKADLIFNIVFIVTLVSIMLQGTTIIKMAKWLGVEDKNTKSLKKASSFAFSDETKTETAEIILTENSLAVNKKLYQLKLPKNTLIVMIIRNNKYFVPEGSTKLQVGDTLQLISAKSKDLDIVAKKFG</sequence>
<dbReference type="NCBIfam" id="NF003716">
    <property type="entry name" value="PRK05326.1-3"/>
    <property type="match status" value="1"/>
</dbReference>
<keyword evidence="2" id="KW-0813">Transport</keyword>
<organism evidence="12 13">
    <name type="scientific">Mesonia maritima</name>
    <dbReference type="NCBI Taxonomy" id="1793873"/>
    <lineage>
        <taxon>Bacteria</taxon>
        <taxon>Pseudomonadati</taxon>
        <taxon>Bacteroidota</taxon>
        <taxon>Flavobacteriia</taxon>
        <taxon>Flavobacteriales</taxon>
        <taxon>Flavobacteriaceae</taxon>
        <taxon>Mesonia</taxon>
    </lineage>
</organism>
<name>A0ABU1K2M2_9FLAO</name>
<dbReference type="PROSITE" id="PS51202">
    <property type="entry name" value="RCK_C"/>
    <property type="match status" value="1"/>
</dbReference>
<evidence type="ECO:0000256" key="10">
    <source>
        <dbReference type="SAM" id="Phobius"/>
    </source>
</evidence>
<dbReference type="Gene3D" id="3.30.70.1450">
    <property type="entry name" value="Regulator of K+ conductance, C-terminal domain"/>
    <property type="match status" value="1"/>
</dbReference>
<dbReference type="InterPro" id="IPR036721">
    <property type="entry name" value="RCK_C_sf"/>
</dbReference>
<keyword evidence="9 10" id="KW-0472">Membrane</keyword>
<feature type="transmembrane region" description="Helical" evidence="10">
    <location>
        <begin position="87"/>
        <end position="112"/>
    </location>
</feature>
<feature type="transmembrane region" description="Helical" evidence="10">
    <location>
        <begin position="30"/>
        <end position="49"/>
    </location>
</feature>
<evidence type="ECO:0000256" key="1">
    <source>
        <dbReference type="ARBA" id="ARBA00004651"/>
    </source>
</evidence>
<keyword evidence="8" id="KW-0406">Ion transport</keyword>
<evidence type="ECO:0000313" key="13">
    <source>
        <dbReference type="Proteomes" id="UP001257659"/>
    </source>
</evidence>
<feature type="transmembrane region" description="Helical" evidence="10">
    <location>
        <begin position="56"/>
        <end position="75"/>
    </location>
</feature>
<dbReference type="InterPro" id="IPR038770">
    <property type="entry name" value="Na+/solute_symporter_sf"/>
</dbReference>
<dbReference type="NCBIfam" id="NF003715">
    <property type="entry name" value="PRK05326.1-2"/>
    <property type="match status" value="1"/>
</dbReference>
<keyword evidence="6 10" id="KW-0812">Transmembrane</keyword>
<feature type="transmembrane region" description="Helical" evidence="10">
    <location>
        <begin position="163"/>
        <end position="182"/>
    </location>
</feature>
<feature type="transmembrane region" description="Helical" evidence="10">
    <location>
        <begin position="269"/>
        <end position="290"/>
    </location>
</feature>
<evidence type="ECO:0000256" key="2">
    <source>
        <dbReference type="ARBA" id="ARBA00022448"/>
    </source>
</evidence>
<dbReference type="Pfam" id="PF00999">
    <property type="entry name" value="Na_H_Exchanger"/>
    <property type="match status" value="1"/>
</dbReference>
<dbReference type="Gene3D" id="1.20.1530.20">
    <property type="match status" value="1"/>
</dbReference>
<keyword evidence="13" id="KW-1185">Reference proteome</keyword>
<dbReference type="Proteomes" id="UP001257659">
    <property type="component" value="Unassembled WGS sequence"/>
</dbReference>